<keyword evidence="11" id="KW-0964">Secreted</keyword>
<feature type="binding site" evidence="42">
    <location>
        <position position="444"/>
    </location>
    <ligand>
        <name>Ca(2+)</name>
        <dbReference type="ChEBI" id="CHEBI:29108"/>
    </ligand>
</feature>
<dbReference type="InterPro" id="IPR014756">
    <property type="entry name" value="Ig_E-set"/>
</dbReference>
<dbReference type="GO" id="GO:0046872">
    <property type="term" value="F:metal ion binding"/>
    <property type="evidence" value="ECO:0007669"/>
    <property type="project" value="UniProtKB-KW"/>
</dbReference>
<comment type="similarity">
    <text evidence="7">Belongs to the transglutaminase superfamily. Transglutaminase family.</text>
</comment>
<evidence type="ECO:0000256" key="39">
    <source>
        <dbReference type="ARBA" id="ARBA00048230"/>
    </source>
</evidence>
<dbReference type="GO" id="GO:0005694">
    <property type="term" value="C:chromosome"/>
    <property type="evidence" value="ECO:0007669"/>
    <property type="project" value="UniProtKB-SubCell"/>
</dbReference>
<evidence type="ECO:0000256" key="3">
    <source>
        <dbReference type="ARBA" id="ARBA00004236"/>
    </source>
</evidence>
<dbReference type="PIRSF" id="PIRSF000459">
    <property type="entry name" value="TGM_EBP42"/>
    <property type="match status" value="1"/>
</dbReference>
<dbReference type="PANTHER" id="PTHR11590:SF6">
    <property type="entry name" value="PROTEIN-GLUTAMINE GAMMA-GLUTAMYLTRANSFERASE 2"/>
    <property type="match status" value="1"/>
</dbReference>
<comment type="catalytic activity">
    <reaction evidence="26">
        <text>L-glutaminyl-[protein] + L-lysyl-[protein] = [protein]-L-lysyl-N(6)-5-L-glutamyl-[protein] + NH4(+)</text>
        <dbReference type="Rhea" id="RHEA:54816"/>
        <dbReference type="Rhea" id="RHEA-COMP:9752"/>
        <dbReference type="Rhea" id="RHEA-COMP:10207"/>
        <dbReference type="Rhea" id="RHEA-COMP:14005"/>
        <dbReference type="ChEBI" id="CHEBI:28938"/>
        <dbReference type="ChEBI" id="CHEBI:29969"/>
        <dbReference type="ChEBI" id="CHEBI:30011"/>
        <dbReference type="ChEBI" id="CHEBI:138370"/>
        <dbReference type="EC" id="2.3.2.13"/>
    </reaction>
    <physiologicalReaction direction="left-to-right" evidence="26">
        <dbReference type="Rhea" id="RHEA:54817"/>
    </physiologicalReaction>
</comment>
<evidence type="ECO:0000256" key="37">
    <source>
        <dbReference type="ARBA" id="ARBA00047868"/>
    </source>
</evidence>
<evidence type="ECO:0000256" key="16">
    <source>
        <dbReference type="ARBA" id="ARBA00022741"/>
    </source>
</evidence>
<dbReference type="AlphaFoldDB" id="A0A9Q1FHE5"/>
<evidence type="ECO:0000256" key="31">
    <source>
        <dbReference type="ARBA" id="ARBA00042099"/>
    </source>
</evidence>
<comment type="catalytic activity">
    <reaction evidence="40">
        <text>L-glutaminyl-[protein] + dopamine = 5-dopaminyl-L-glutamyl-[protein] + NH4(+)</text>
        <dbReference type="Rhea" id="RHEA:66556"/>
        <dbReference type="Rhea" id="RHEA-COMP:10207"/>
        <dbReference type="Rhea" id="RHEA-COMP:17053"/>
        <dbReference type="ChEBI" id="CHEBI:28938"/>
        <dbReference type="ChEBI" id="CHEBI:30011"/>
        <dbReference type="ChEBI" id="CHEBI:59905"/>
        <dbReference type="ChEBI" id="CHEBI:167175"/>
    </reaction>
    <physiologicalReaction direction="left-to-right" evidence="40">
        <dbReference type="Rhea" id="RHEA:66557"/>
    </physiologicalReaction>
</comment>
<evidence type="ECO:0000256" key="5">
    <source>
        <dbReference type="ARBA" id="ARBA00004498"/>
    </source>
</evidence>
<evidence type="ECO:0000313" key="45">
    <source>
        <dbReference type="Proteomes" id="UP001152622"/>
    </source>
</evidence>
<evidence type="ECO:0000256" key="28">
    <source>
        <dbReference type="ARBA" id="ARBA00040561"/>
    </source>
</evidence>
<dbReference type="GO" id="GO:0005525">
    <property type="term" value="F:GTP binding"/>
    <property type="evidence" value="ECO:0007669"/>
    <property type="project" value="UniProtKB-KW"/>
</dbReference>
<accession>A0A9Q1FHE5</accession>
<evidence type="ECO:0000256" key="9">
    <source>
        <dbReference type="ARBA" id="ARBA00022475"/>
    </source>
</evidence>
<dbReference type="GO" id="GO:0005634">
    <property type="term" value="C:nucleus"/>
    <property type="evidence" value="ECO:0007669"/>
    <property type="project" value="UniProtKB-SubCell"/>
</dbReference>
<dbReference type="InterPro" id="IPR002931">
    <property type="entry name" value="Transglutaminase-like"/>
</dbReference>
<keyword evidence="22" id="KW-0539">Nucleus</keyword>
<dbReference type="SUPFAM" id="SSF81296">
    <property type="entry name" value="E set domains"/>
    <property type="match status" value="1"/>
</dbReference>
<evidence type="ECO:0000256" key="26">
    <source>
        <dbReference type="ARBA" id="ARBA00036876"/>
    </source>
</evidence>
<evidence type="ECO:0000256" key="21">
    <source>
        <dbReference type="ARBA" id="ARBA00023136"/>
    </source>
</evidence>
<evidence type="ECO:0000256" key="29">
    <source>
        <dbReference type="ARBA" id="ARBA00041650"/>
    </source>
</evidence>
<evidence type="ECO:0000256" key="41">
    <source>
        <dbReference type="PIRSR" id="PIRSR000459-1"/>
    </source>
</evidence>
<dbReference type="SMART" id="SM00460">
    <property type="entry name" value="TGc"/>
    <property type="match status" value="1"/>
</dbReference>
<dbReference type="InterPro" id="IPR036238">
    <property type="entry name" value="Transglutaminase_C_sf"/>
</dbReference>
<dbReference type="InterPro" id="IPR013808">
    <property type="entry name" value="Transglutaminase_AS"/>
</dbReference>
<keyword evidence="20" id="KW-0342">GTP-binding</keyword>
<dbReference type="InterPro" id="IPR038765">
    <property type="entry name" value="Papain-like_cys_pep_sf"/>
</dbReference>
<keyword evidence="8" id="KW-0158">Chromosome</keyword>
<evidence type="ECO:0000256" key="38">
    <source>
        <dbReference type="ARBA" id="ARBA00047876"/>
    </source>
</evidence>
<dbReference type="EMBL" id="JAINUF010000005">
    <property type="protein sequence ID" value="KAJ8358752.1"/>
    <property type="molecule type" value="Genomic_DNA"/>
</dbReference>
<evidence type="ECO:0000256" key="2">
    <source>
        <dbReference type="ARBA" id="ARBA00004173"/>
    </source>
</evidence>
<feature type="active site" evidence="41">
    <location>
        <position position="325"/>
    </location>
</feature>
<keyword evidence="12" id="KW-0272">Extracellular matrix</keyword>
<evidence type="ECO:0000259" key="43">
    <source>
        <dbReference type="SMART" id="SM00460"/>
    </source>
</evidence>
<keyword evidence="16" id="KW-0547">Nucleotide-binding</keyword>
<organism evidence="44 45">
    <name type="scientific">Synaphobranchus kaupii</name>
    <name type="common">Kaup's arrowtooth eel</name>
    <dbReference type="NCBI Taxonomy" id="118154"/>
    <lineage>
        <taxon>Eukaryota</taxon>
        <taxon>Metazoa</taxon>
        <taxon>Chordata</taxon>
        <taxon>Craniata</taxon>
        <taxon>Vertebrata</taxon>
        <taxon>Euteleostomi</taxon>
        <taxon>Actinopterygii</taxon>
        <taxon>Neopterygii</taxon>
        <taxon>Teleostei</taxon>
        <taxon>Anguilliformes</taxon>
        <taxon>Synaphobranchidae</taxon>
        <taxon>Synaphobranchus</taxon>
    </lineage>
</organism>
<dbReference type="GO" id="GO:0006508">
    <property type="term" value="P:proteolysis"/>
    <property type="evidence" value="ECO:0007669"/>
    <property type="project" value="UniProtKB-KW"/>
</dbReference>
<evidence type="ECO:0000256" key="32">
    <source>
        <dbReference type="ARBA" id="ARBA00042105"/>
    </source>
</evidence>
<reference evidence="44" key="1">
    <citation type="journal article" date="2023" name="Science">
        <title>Genome structures resolve the early diversification of teleost fishes.</title>
        <authorList>
            <person name="Parey E."/>
            <person name="Louis A."/>
            <person name="Montfort J."/>
            <person name="Bouchez O."/>
            <person name="Roques C."/>
            <person name="Iampietro C."/>
            <person name="Lluch J."/>
            <person name="Castinel A."/>
            <person name="Donnadieu C."/>
            <person name="Desvignes T."/>
            <person name="Floi Bucao C."/>
            <person name="Jouanno E."/>
            <person name="Wen M."/>
            <person name="Mejri S."/>
            <person name="Dirks R."/>
            <person name="Jansen H."/>
            <person name="Henkel C."/>
            <person name="Chen W.J."/>
            <person name="Zahm M."/>
            <person name="Cabau C."/>
            <person name="Klopp C."/>
            <person name="Thompson A.W."/>
            <person name="Robinson-Rechavi M."/>
            <person name="Braasch I."/>
            <person name="Lecointre G."/>
            <person name="Bobe J."/>
            <person name="Postlethwait J.H."/>
            <person name="Berthelot C."/>
            <person name="Roest Crollius H."/>
            <person name="Guiguen Y."/>
        </authorList>
    </citation>
    <scope>NUCLEOTIDE SEQUENCE</scope>
    <source>
        <strain evidence="44">WJC10195</strain>
    </source>
</reference>
<evidence type="ECO:0000256" key="20">
    <source>
        <dbReference type="ARBA" id="ARBA00023134"/>
    </source>
</evidence>
<evidence type="ECO:0000256" key="33">
    <source>
        <dbReference type="ARBA" id="ARBA00042239"/>
    </source>
</evidence>
<evidence type="ECO:0000256" key="11">
    <source>
        <dbReference type="ARBA" id="ARBA00022525"/>
    </source>
</evidence>
<dbReference type="Proteomes" id="UP001152622">
    <property type="component" value="Chromosome 5"/>
</dbReference>
<dbReference type="EC" id="3.5.1.44" evidence="27"/>
<protein>
    <recommendedName>
        <fullName evidence="28">Protein-glutamine gamma-glutamyltransferase 2</fullName>
        <ecNumber evidence="24">2.3.2.13</ecNumber>
        <ecNumber evidence="27">3.5.1.44</ecNumber>
    </recommendedName>
    <alternativeName>
        <fullName evidence="31">Isopeptidase TGM2</fullName>
    </alternativeName>
    <alternativeName>
        <fullName evidence="33">Protein-glutamine deamidase TGM2</fullName>
    </alternativeName>
    <alternativeName>
        <fullName evidence="32">Protein-glutamine dopaminyltransferase TGM2</fullName>
    </alternativeName>
    <alternativeName>
        <fullName evidence="35">Protein-glutamine histaminyltransferase TGM2</fullName>
    </alternativeName>
    <alternativeName>
        <fullName evidence="36">Protein-glutamine noradrenalinyltransferase TGM2</fullName>
    </alternativeName>
    <alternativeName>
        <fullName evidence="34">Protein-glutamine serotonyltransferase TGM2</fullName>
    </alternativeName>
    <alternativeName>
        <fullName evidence="30">Tissue transglutaminase</fullName>
    </alternativeName>
    <alternativeName>
        <fullName evidence="29">Transglutaminase-2</fullName>
    </alternativeName>
</protein>
<feature type="binding site" evidence="42">
    <location>
        <position position="392"/>
    </location>
    <ligand>
        <name>Ca(2+)</name>
        <dbReference type="ChEBI" id="CHEBI:29108"/>
    </ligand>
</feature>
<comment type="subcellular location">
    <subcellularLocation>
        <location evidence="3">Cell membrane</location>
    </subcellularLocation>
    <subcellularLocation>
        <location evidence="4">Chromosome</location>
    </subcellularLocation>
    <subcellularLocation>
        <location evidence="6">Cytoplasm</location>
        <location evidence="6">Cytosol</location>
    </subcellularLocation>
    <subcellularLocation>
        <location evidence="2">Mitochondrion</location>
    </subcellularLocation>
    <subcellularLocation>
        <location evidence="1">Nucleus</location>
    </subcellularLocation>
    <subcellularLocation>
        <location evidence="5">Secreted</location>
        <location evidence="5">Extracellular space</location>
        <location evidence="5">Extracellular matrix</location>
    </subcellularLocation>
</comment>
<evidence type="ECO:0000256" key="27">
    <source>
        <dbReference type="ARBA" id="ARBA00039019"/>
    </source>
</evidence>
<dbReference type="SUPFAM" id="SSF54001">
    <property type="entry name" value="Cysteine proteinases"/>
    <property type="match status" value="1"/>
</dbReference>
<evidence type="ECO:0000256" key="6">
    <source>
        <dbReference type="ARBA" id="ARBA00004514"/>
    </source>
</evidence>
<feature type="binding site" evidence="42">
    <location>
        <position position="439"/>
    </location>
    <ligand>
        <name>Ca(2+)</name>
        <dbReference type="ChEBI" id="CHEBI:29108"/>
    </ligand>
</feature>
<keyword evidence="9" id="KW-1003">Cell membrane</keyword>
<keyword evidence="10" id="KW-0963">Cytoplasm</keyword>
<dbReference type="PROSITE" id="PS00547">
    <property type="entry name" value="TRANSGLUTAMINASES"/>
    <property type="match status" value="1"/>
</dbReference>
<evidence type="ECO:0000256" key="7">
    <source>
        <dbReference type="ARBA" id="ARBA00005968"/>
    </source>
</evidence>
<dbReference type="GO" id="GO:0008233">
    <property type="term" value="F:peptidase activity"/>
    <property type="evidence" value="ECO:0007669"/>
    <property type="project" value="UniProtKB-KW"/>
</dbReference>
<dbReference type="GO" id="GO:0003810">
    <property type="term" value="F:protein-glutamine gamma-glutamyltransferase activity"/>
    <property type="evidence" value="ECO:0007669"/>
    <property type="project" value="UniProtKB-EC"/>
</dbReference>
<dbReference type="Gene3D" id="2.60.40.10">
    <property type="entry name" value="Immunoglobulins"/>
    <property type="match status" value="3"/>
</dbReference>
<dbReference type="PANTHER" id="PTHR11590">
    <property type="entry name" value="PROTEIN-GLUTAMINE GAMMA-GLUTAMYLTRANSFERASE"/>
    <property type="match status" value="1"/>
</dbReference>
<dbReference type="GO" id="GO:0050568">
    <property type="term" value="F:protein-glutamine glutaminase activity"/>
    <property type="evidence" value="ECO:0007669"/>
    <property type="project" value="UniProtKB-EC"/>
</dbReference>
<feature type="domain" description="Transglutaminase-like" evidence="43">
    <location>
        <begin position="259"/>
        <end position="353"/>
    </location>
</feature>
<evidence type="ECO:0000256" key="17">
    <source>
        <dbReference type="ARBA" id="ARBA00022801"/>
    </source>
</evidence>
<dbReference type="GO" id="GO:0007399">
    <property type="term" value="P:nervous system development"/>
    <property type="evidence" value="ECO:0007669"/>
    <property type="project" value="UniProtKB-ARBA"/>
</dbReference>
<keyword evidence="21" id="KW-0472">Membrane</keyword>
<dbReference type="InterPro" id="IPR023608">
    <property type="entry name" value="Transglutaminase_animal"/>
</dbReference>
<dbReference type="GO" id="GO:0005886">
    <property type="term" value="C:plasma membrane"/>
    <property type="evidence" value="ECO:0007669"/>
    <property type="project" value="UniProtKB-SubCell"/>
</dbReference>
<evidence type="ECO:0000256" key="4">
    <source>
        <dbReference type="ARBA" id="ARBA00004286"/>
    </source>
</evidence>
<evidence type="ECO:0000256" key="22">
    <source>
        <dbReference type="ARBA" id="ARBA00023242"/>
    </source>
</evidence>
<evidence type="ECO:0000256" key="30">
    <source>
        <dbReference type="ARBA" id="ARBA00041677"/>
    </source>
</evidence>
<keyword evidence="17" id="KW-0378">Hydrolase</keyword>
<dbReference type="SUPFAM" id="SSF49309">
    <property type="entry name" value="Transglutaminase, two C-terminal domains"/>
    <property type="match status" value="2"/>
</dbReference>
<evidence type="ECO:0000256" key="25">
    <source>
        <dbReference type="ARBA" id="ARBA00036377"/>
    </source>
</evidence>
<dbReference type="InterPro" id="IPR001102">
    <property type="entry name" value="Transglutaminase_N"/>
</dbReference>
<comment type="catalytic activity">
    <reaction evidence="25">
        <text>L-glutaminyl-[protein] + serotonin = 5-serotonyl-L-glutamyl-[protein] + NH4(+)</text>
        <dbReference type="Rhea" id="RHEA:66552"/>
        <dbReference type="Rhea" id="RHEA-COMP:10207"/>
        <dbReference type="Rhea" id="RHEA-COMP:17052"/>
        <dbReference type="ChEBI" id="CHEBI:28938"/>
        <dbReference type="ChEBI" id="CHEBI:30011"/>
        <dbReference type="ChEBI" id="CHEBI:167174"/>
        <dbReference type="ChEBI" id="CHEBI:350546"/>
    </reaction>
    <physiologicalReaction direction="left-to-right" evidence="25">
        <dbReference type="Rhea" id="RHEA:66553"/>
    </physiologicalReaction>
</comment>
<name>A0A9Q1FHE5_SYNKA</name>
<dbReference type="GO" id="GO:0005829">
    <property type="term" value="C:cytosol"/>
    <property type="evidence" value="ECO:0007669"/>
    <property type="project" value="UniProtKB-SubCell"/>
</dbReference>
<evidence type="ECO:0000256" key="14">
    <source>
        <dbReference type="ARBA" id="ARBA00022679"/>
    </source>
</evidence>
<dbReference type="FunFam" id="3.90.260.10:FF:000001">
    <property type="entry name" value="Protein-glutamine gamma-glutamyltransferase 2"/>
    <property type="match status" value="1"/>
</dbReference>
<feature type="binding site" evidence="42">
    <location>
        <position position="390"/>
    </location>
    <ligand>
        <name>Ca(2+)</name>
        <dbReference type="ChEBI" id="CHEBI:29108"/>
    </ligand>
</feature>
<gene>
    <name evidence="44" type="ORF">SKAU_G00152770</name>
</gene>
<dbReference type="Pfam" id="PF00927">
    <property type="entry name" value="Transglut_C"/>
    <property type="match status" value="2"/>
</dbReference>
<evidence type="ECO:0000256" key="18">
    <source>
        <dbReference type="ARBA" id="ARBA00022837"/>
    </source>
</evidence>
<evidence type="ECO:0000256" key="36">
    <source>
        <dbReference type="ARBA" id="ARBA00043138"/>
    </source>
</evidence>
<evidence type="ECO:0000256" key="42">
    <source>
        <dbReference type="PIRSR" id="PIRSR000459-2"/>
    </source>
</evidence>
<dbReference type="InterPro" id="IPR050779">
    <property type="entry name" value="Transglutaminase"/>
</dbReference>
<dbReference type="GO" id="GO:0005739">
    <property type="term" value="C:mitochondrion"/>
    <property type="evidence" value="ECO:0007669"/>
    <property type="project" value="UniProtKB-SubCell"/>
</dbReference>
<evidence type="ECO:0000256" key="40">
    <source>
        <dbReference type="ARBA" id="ARBA00048365"/>
    </source>
</evidence>
<keyword evidence="19" id="KW-0496">Mitochondrion</keyword>
<dbReference type="InterPro" id="IPR013783">
    <property type="entry name" value="Ig-like_fold"/>
</dbReference>
<feature type="active site" evidence="41">
    <location>
        <position position="350"/>
    </location>
</feature>
<dbReference type="Pfam" id="PF00868">
    <property type="entry name" value="Transglut_N"/>
    <property type="match status" value="1"/>
</dbReference>
<keyword evidence="18 42" id="KW-0106">Calcium</keyword>
<evidence type="ECO:0000256" key="13">
    <source>
        <dbReference type="ARBA" id="ARBA00022670"/>
    </source>
</evidence>
<sequence length="694" mass="77497">MTSADISKVDFHCEKNNEAHRTSEISTERLIVRRGQPFLLTLHSSSALKPEALELTVQTGPQPSEDLGTKAVFDVARKRSTKKPWEAKVQKASATSLTLAISSPADASIGEYTLSVGEGHSAGSFVVLFNPWCAEDWVHLADEQERQEYVMNESGILYRGSTYYISGLDWEFGQFEEDIIDICVKLLDLNPKCLRNAAEDFSARCNPIYVGRVVSAMINCNGDRGVLQGNWSGDYIGGVSPTHWNSSVDILRKWKKYTCHPVKYGQCWVFAGVMCTVLRCLGIPCRVVTNFQSAHDTHGNLTIDDFYSDHGVQPKTSEDSVWNYHVWVEAWMRRPDLPGRSVYDGWQVLDPTPQELSDGVHCCGPAPVKAVREGHTDLKYDLPFVFAEVNADQVTWLIMANMSKKRIMSDTKTVGQNISTKAVGSDKWRNITDNYKYQEGTAKEREVFKEAVKRTKKLTEPKPPPALHPPDIKMKIVESSKPINGKDVDLVIQLHSAHRTPLNMTLHVNAQVMLYTGMLEFNIWSEEKQVKLPSNKELKVPFQIPFSKYGSHIQGNNSIKVTAIANDKENREEMYLAEKNIVPENPPISITVTGDPVIYGNTQADITFQNPLSVALKDCTITVSGSGLLKKPVEAKLASLGPGQNVLVLVPFTPYKIGHRKLMADFDCDQFRDIQTSCKIYVAGRCGVVDTAYC</sequence>
<dbReference type="Pfam" id="PF01841">
    <property type="entry name" value="Transglut_core"/>
    <property type="match status" value="1"/>
</dbReference>
<keyword evidence="23" id="KW-0012">Acyltransferase</keyword>
<evidence type="ECO:0000256" key="15">
    <source>
        <dbReference type="ARBA" id="ARBA00022723"/>
    </source>
</evidence>
<comment type="caution">
    <text evidence="44">The sequence shown here is derived from an EMBL/GenBank/DDBJ whole genome shotgun (WGS) entry which is preliminary data.</text>
</comment>
<keyword evidence="13" id="KW-0645">Protease</keyword>
<comment type="catalytic activity">
    <reaction evidence="38">
        <text>L-glutaminyl-[protein] + histamine = 5-histaminyl-L-glutamyl-[protein] + NH4(+)</text>
        <dbReference type="Rhea" id="RHEA:66564"/>
        <dbReference type="Rhea" id="RHEA-COMP:10207"/>
        <dbReference type="Rhea" id="RHEA-COMP:17056"/>
        <dbReference type="ChEBI" id="CHEBI:28938"/>
        <dbReference type="ChEBI" id="CHEBI:30011"/>
        <dbReference type="ChEBI" id="CHEBI:58432"/>
        <dbReference type="ChEBI" id="CHEBI:167179"/>
    </reaction>
    <physiologicalReaction direction="left-to-right" evidence="38">
        <dbReference type="Rhea" id="RHEA:66565"/>
    </physiologicalReaction>
</comment>
<keyword evidence="45" id="KW-1185">Reference proteome</keyword>
<evidence type="ECO:0000256" key="1">
    <source>
        <dbReference type="ARBA" id="ARBA00004123"/>
    </source>
</evidence>
<comment type="catalytic activity">
    <reaction evidence="39">
        <text>L-glutaminyl-[protein] + (R)-noradrenaline = 5-(R)-noradrenalinyl-L-glutamyl-[protein] + NH4(+)</text>
        <dbReference type="Rhea" id="RHEA:66560"/>
        <dbReference type="Rhea" id="RHEA-COMP:10207"/>
        <dbReference type="Rhea" id="RHEA-COMP:17054"/>
        <dbReference type="ChEBI" id="CHEBI:28938"/>
        <dbReference type="ChEBI" id="CHEBI:30011"/>
        <dbReference type="ChEBI" id="CHEBI:72587"/>
        <dbReference type="ChEBI" id="CHEBI:167178"/>
    </reaction>
    <physiologicalReaction direction="left-to-right" evidence="39">
        <dbReference type="Rhea" id="RHEA:66561"/>
    </physiologicalReaction>
</comment>
<dbReference type="Gene3D" id="3.90.260.10">
    <property type="entry name" value="Transglutaminase-like"/>
    <property type="match status" value="1"/>
</dbReference>
<evidence type="ECO:0000313" key="44">
    <source>
        <dbReference type="EMBL" id="KAJ8358752.1"/>
    </source>
</evidence>
<dbReference type="OrthoDB" id="437511at2759"/>
<feature type="active site" evidence="41">
    <location>
        <position position="267"/>
    </location>
</feature>
<evidence type="ECO:0000256" key="19">
    <source>
        <dbReference type="ARBA" id="ARBA00023128"/>
    </source>
</evidence>
<dbReference type="EC" id="2.3.2.13" evidence="24"/>
<evidence type="ECO:0000256" key="8">
    <source>
        <dbReference type="ARBA" id="ARBA00022454"/>
    </source>
</evidence>
<dbReference type="InterPro" id="IPR008958">
    <property type="entry name" value="Transglutaminase_C"/>
</dbReference>
<evidence type="ECO:0000256" key="34">
    <source>
        <dbReference type="ARBA" id="ARBA00042912"/>
    </source>
</evidence>
<evidence type="ECO:0000256" key="24">
    <source>
        <dbReference type="ARBA" id="ARBA00024222"/>
    </source>
</evidence>
<evidence type="ECO:0000256" key="35">
    <source>
        <dbReference type="ARBA" id="ARBA00043104"/>
    </source>
</evidence>
<keyword evidence="14" id="KW-0808">Transferase</keyword>
<dbReference type="FunFam" id="2.60.40.10:FF:000090">
    <property type="entry name" value="Protein-glutamine gamma-glutamyltransferase 2"/>
    <property type="match status" value="1"/>
</dbReference>
<dbReference type="InterPro" id="IPR036985">
    <property type="entry name" value="Transglutaminase-like_sf"/>
</dbReference>
<evidence type="ECO:0000256" key="10">
    <source>
        <dbReference type="ARBA" id="ARBA00022490"/>
    </source>
</evidence>
<comment type="catalytic activity">
    <reaction evidence="37">
        <text>L-glutaminyl-[protein] + H2O = L-glutamyl-[protein] + NH4(+)</text>
        <dbReference type="Rhea" id="RHEA:16441"/>
        <dbReference type="Rhea" id="RHEA-COMP:10207"/>
        <dbReference type="Rhea" id="RHEA-COMP:10208"/>
        <dbReference type="ChEBI" id="CHEBI:15377"/>
        <dbReference type="ChEBI" id="CHEBI:28938"/>
        <dbReference type="ChEBI" id="CHEBI:29973"/>
        <dbReference type="ChEBI" id="CHEBI:30011"/>
        <dbReference type="EC" id="3.5.1.44"/>
    </reaction>
    <physiologicalReaction direction="left-to-right" evidence="37">
        <dbReference type="Rhea" id="RHEA:16442"/>
    </physiologicalReaction>
</comment>
<evidence type="ECO:0000256" key="12">
    <source>
        <dbReference type="ARBA" id="ARBA00022530"/>
    </source>
</evidence>
<comment type="cofactor">
    <cofactor evidence="42">
        <name>Ca(2+)</name>
        <dbReference type="ChEBI" id="CHEBI:29108"/>
    </cofactor>
    <text evidence="42">Binds 1 Ca(2+) ion per subunit.</text>
</comment>
<keyword evidence="15 42" id="KW-0479">Metal-binding</keyword>
<proteinExistence type="inferred from homology"/>
<evidence type="ECO:0000256" key="23">
    <source>
        <dbReference type="ARBA" id="ARBA00023315"/>
    </source>
</evidence>